<sequence length="802" mass="88929">MLYSQYRWNTPNIDLEAAAGLSQALSVSPLVGRLLVSRGVHNEKEAERFLHPDLNQMHDPYLLLGMNEAVPRIKLALEREEHILIYGDYDADGVSSTSLMIHLMRHLGASYDIYIPHRSNEGYGLHNHALDWAHQQGVSLIITVDTGISAVEQIAYAATLGIEVIVTDHHEPPEVLPEAYTLINPKLPGCPYPFKGLAGAGVALKLVQALIGEVPGEWMEIAAIGTVADLMPLEGENRVIVSYGIESMRGSRLPGVSALLEISGVDQSQVTSINIAFAMAPRINASGRLDHAGRAVSLLTTENLDEAHTLAGQLDLLNRERQQVVEGILQEATAQLEQKIQLRSGSVPDVIVLAGEGWNVGVVGIVASKLLDRYYRPTLILGIDPESGVCKGSARSIEGLDIYEALTVNKHNLDHYGGHPAAAGMTLHRDQLEELEAGLNEFAATVLTEEDFVPQRLADDECRISDVPLKVIQEIDRLQPFGMSNPSPRFVLRSVTVKETRTMGREKRHLKLVLEQDGQQLETVAFGKGALAEFLLPGSVIDVMGELSINEWNGMRKPQLMLQDIHVPQVQVFDLRGNVEPLNAMKHFLSSLEVHLRYKSGSVGAIVRKETDVSEGNSLYEPCLWVYDRKVGLFPCNAAAQHYGQEQVRTLFVFDTPETPEQLDAMLALFSGAENIILLHGSGNRRDRLQMPSRDLFKRIYMQVLKWKAEPVEEQEITPVLSRQCGCSPRMITMMLDVFEELSFITRDNGKIAFVDNPPKRELTASRHYQALENMAEIEQVMLDAATPQLTQWMISRMKGVS</sequence>
<dbReference type="Gene3D" id="3.10.310.30">
    <property type="match status" value="1"/>
</dbReference>
<evidence type="ECO:0000256" key="2">
    <source>
        <dbReference type="ARBA" id="ARBA00019841"/>
    </source>
</evidence>
<dbReference type="InterPro" id="IPR051673">
    <property type="entry name" value="SSDNA_exonuclease_RecJ"/>
</dbReference>
<dbReference type="GO" id="GO:0006281">
    <property type="term" value="P:DNA repair"/>
    <property type="evidence" value="ECO:0007669"/>
    <property type="project" value="InterPro"/>
</dbReference>
<evidence type="ECO:0000313" key="10">
    <source>
        <dbReference type="EMBL" id="GAS83577.1"/>
    </source>
</evidence>
<dbReference type="Pfam" id="PF01368">
    <property type="entry name" value="DHH"/>
    <property type="match status" value="1"/>
</dbReference>
<comment type="caution">
    <text evidence="10">The sequence shown here is derived from an EMBL/GenBank/DDBJ whole genome shotgun (WGS) entry which is preliminary data.</text>
</comment>
<proteinExistence type="inferred from homology"/>
<evidence type="ECO:0000256" key="4">
    <source>
        <dbReference type="ARBA" id="ARBA00022801"/>
    </source>
</evidence>
<dbReference type="PANTHER" id="PTHR30255">
    <property type="entry name" value="SINGLE-STRANDED-DNA-SPECIFIC EXONUCLEASE RECJ"/>
    <property type="match status" value="1"/>
</dbReference>
<dbReference type="GO" id="GO:0003676">
    <property type="term" value="F:nucleic acid binding"/>
    <property type="evidence" value="ECO:0007669"/>
    <property type="project" value="InterPro"/>
</dbReference>
<dbReference type="InterPro" id="IPR003156">
    <property type="entry name" value="DHHA1_dom"/>
</dbReference>
<name>A0A100VPB6_PAEAM</name>
<evidence type="ECO:0000259" key="6">
    <source>
        <dbReference type="Pfam" id="PF01368"/>
    </source>
</evidence>
<reference evidence="10 11" key="1">
    <citation type="journal article" date="2016" name="Genome Announc.">
        <title>Draft Genome Sequence of Paenibacillus amylolyticus Heshi-A3, Isolated from Fermented Rice Bran in a Japanese Fermented Seafood Dish.</title>
        <authorList>
            <person name="Akuzawa S."/>
            <person name="Nagaoka J."/>
            <person name="Kanekatsu M."/>
            <person name="Kubota E."/>
            <person name="Ohtake R."/>
            <person name="Suzuki T."/>
            <person name="Kanesaki Y."/>
        </authorList>
    </citation>
    <scope>NUCLEOTIDE SEQUENCE [LARGE SCALE GENOMIC DNA]</scope>
    <source>
        <strain evidence="10 11">Heshi-A3</strain>
    </source>
</reference>
<feature type="domain" description="RecJ OB" evidence="9">
    <location>
        <begin position="459"/>
        <end position="564"/>
    </location>
</feature>
<dbReference type="Pfam" id="PF17768">
    <property type="entry name" value="RecJ_OB"/>
    <property type="match status" value="1"/>
</dbReference>
<dbReference type="Pfam" id="PF10141">
    <property type="entry name" value="ssDNA-exonuc_C"/>
    <property type="match status" value="1"/>
</dbReference>
<comment type="similarity">
    <text evidence="1">Belongs to the RecJ family.</text>
</comment>
<dbReference type="InterPro" id="IPR041122">
    <property type="entry name" value="RecJ_OB"/>
</dbReference>
<evidence type="ECO:0000259" key="8">
    <source>
        <dbReference type="Pfam" id="PF10141"/>
    </source>
</evidence>
<evidence type="ECO:0000256" key="1">
    <source>
        <dbReference type="ARBA" id="ARBA00005915"/>
    </source>
</evidence>
<dbReference type="GO" id="GO:0006310">
    <property type="term" value="P:DNA recombination"/>
    <property type="evidence" value="ECO:0007669"/>
    <property type="project" value="InterPro"/>
</dbReference>
<feature type="domain" description="DHHA1" evidence="7">
    <location>
        <begin position="350"/>
        <end position="443"/>
    </location>
</feature>
<dbReference type="RefSeq" id="WP_062835891.1">
    <property type="nucleotide sequence ID" value="NZ_BCNV01000001.1"/>
</dbReference>
<dbReference type="Gene3D" id="3.90.1640.30">
    <property type="match status" value="1"/>
</dbReference>
<dbReference type="SUPFAM" id="SSF64182">
    <property type="entry name" value="DHH phosphoesterases"/>
    <property type="match status" value="1"/>
</dbReference>
<protein>
    <recommendedName>
        <fullName evidence="2">Single-stranded-DNA-specific exonuclease RecJ</fullName>
    </recommendedName>
</protein>
<reference evidence="11" key="2">
    <citation type="submission" date="2016-01" db="EMBL/GenBank/DDBJ databases">
        <title>Draft Genome Sequence of Paenibacillus amylolyticus Heshi-A3 that Was Isolated from Fermented Rice Bran with Aging Salted Mackerel, Which Was Named Heshiko as Traditional Fermented Seafood in Japan.</title>
        <authorList>
            <person name="Akuzawa S."/>
            <person name="Nakagawa J."/>
            <person name="Kanekatsu T."/>
            <person name="Kubota E."/>
            <person name="Ohtake R."/>
            <person name="Suzuki T."/>
            <person name="Kanesaki Y."/>
        </authorList>
    </citation>
    <scope>NUCLEOTIDE SEQUENCE [LARGE SCALE GENOMIC DNA]</scope>
    <source>
        <strain evidence="11">Heshi-A3</strain>
    </source>
</reference>
<evidence type="ECO:0000259" key="7">
    <source>
        <dbReference type="Pfam" id="PF02272"/>
    </source>
</evidence>
<organism evidence="10 11">
    <name type="scientific">Paenibacillus amylolyticus</name>
    <dbReference type="NCBI Taxonomy" id="1451"/>
    <lineage>
        <taxon>Bacteria</taxon>
        <taxon>Bacillati</taxon>
        <taxon>Bacillota</taxon>
        <taxon>Bacilli</taxon>
        <taxon>Bacillales</taxon>
        <taxon>Paenibacillaceae</taxon>
        <taxon>Paenibacillus</taxon>
    </lineage>
</organism>
<feature type="domain" description="Single-stranded-DNA-specific exonuclease RecJ C-terminal" evidence="8">
    <location>
        <begin position="640"/>
        <end position="794"/>
    </location>
</feature>
<evidence type="ECO:0000259" key="9">
    <source>
        <dbReference type="Pfam" id="PF17768"/>
    </source>
</evidence>
<dbReference type="GO" id="GO:0008409">
    <property type="term" value="F:5'-3' exonuclease activity"/>
    <property type="evidence" value="ECO:0007669"/>
    <property type="project" value="InterPro"/>
</dbReference>
<dbReference type="EMBL" id="BCNV01000001">
    <property type="protein sequence ID" value="GAS83577.1"/>
    <property type="molecule type" value="Genomic_DNA"/>
</dbReference>
<gene>
    <name evidence="10" type="ORF">PAHA3_3655</name>
</gene>
<dbReference type="Pfam" id="PF02272">
    <property type="entry name" value="DHHA1"/>
    <property type="match status" value="1"/>
</dbReference>
<dbReference type="AlphaFoldDB" id="A0A100VPB6"/>
<keyword evidence="5 10" id="KW-0269">Exonuclease</keyword>
<feature type="domain" description="DDH" evidence="6">
    <location>
        <begin position="82"/>
        <end position="226"/>
    </location>
</feature>
<dbReference type="PANTHER" id="PTHR30255:SF2">
    <property type="entry name" value="SINGLE-STRANDED-DNA-SPECIFIC EXONUCLEASE RECJ"/>
    <property type="match status" value="1"/>
</dbReference>
<evidence type="ECO:0000256" key="3">
    <source>
        <dbReference type="ARBA" id="ARBA00022722"/>
    </source>
</evidence>
<evidence type="ECO:0000313" key="11">
    <source>
        <dbReference type="Proteomes" id="UP000069697"/>
    </source>
</evidence>
<dbReference type="Proteomes" id="UP000069697">
    <property type="component" value="Unassembled WGS sequence"/>
</dbReference>
<dbReference type="InterPro" id="IPR018779">
    <property type="entry name" value="RecJ_C"/>
</dbReference>
<evidence type="ECO:0000256" key="5">
    <source>
        <dbReference type="ARBA" id="ARBA00022839"/>
    </source>
</evidence>
<keyword evidence="4" id="KW-0378">Hydrolase</keyword>
<dbReference type="NCBIfam" id="TIGR00644">
    <property type="entry name" value="recJ"/>
    <property type="match status" value="1"/>
</dbReference>
<dbReference type="InterPro" id="IPR001667">
    <property type="entry name" value="DDH_dom"/>
</dbReference>
<keyword evidence="3" id="KW-0540">Nuclease</keyword>
<accession>A0A100VPB6</accession>
<dbReference type="InterPro" id="IPR004610">
    <property type="entry name" value="RecJ"/>
</dbReference>
<dbReference type="InterPro" id="IPR038763">
    <property type="entry name" value="DHH_sf"/>
</dbReference>